<feature type="region of interest" description="Disordered" evidence="6">
    <location>
        <begin position="404"/>
        <end position="480"/>
    </location>
</feature>
<protein>
    <recommendedName>
        <fullName evidence="8">Ima1 N-terminal domain-containing protein</fullName>
    </recommendedName>
</protein>
<accession>M2NES6</accession>
<feature type="compositionally biased region" description="Acidic residues" evidence="6">
    <location>
        <begin position="426"/>
        <end position="436"/>
    </location>
</feature>
<keyword evidence="5" id="KW-0539">Nucleus</keyword>
<dbReference type="GeneID" id="19111999"/>
<gene>
    <name evidence="9" type="ORF">BAUCODRAFT_33181</name>
</gene>
<dbReference type="EMBL" id="KB445554">
    <property type="protein sequence ID" value="EMC97465.1"/>
    <property type="molecule type" value="Genomic_DNA"/>
</dbReference>
<keyword evidence="10" id="KW-1185">Reference proteome</keyword>
<keyword evidence="2 7" id="KW-0812">Transmembrane</keyword>
<feature type="region of interest" description="Disordered" evidence="6">
    <location>
        <begin position="608"/>
        <end position="629"/>
    </location>
</feature>
<dbReference type="GO" id="GO:0071765">
    <property type="term" value="P:nuclear inner membrane organization"/>
    <property type="evidence" value="ECO:0007669"/>
    <property type="project" value="InterPro"/>
</dbReference>
<dbReference type="GO" id="GO:0034992">
    <property type="term" value="C:microtubule organizing center attachment site"/>
    <property type="evidence" value="ECO:0007669"/>
    <property type="project" value="TreeGrafter"/>
</dbReference>
<organism evidence="9 10">
    <name type="scientific">Baudoinia panamericana (strain UAMH 10762)</name>
    <name type="common">Angels' share fungus</name>
    <name type="synonym">Baudoinia compniacensis (strain UAMH 10762)</name>
    <dbReference type="NCBI Taxonomy" id="717646"/>
    <lineage>
        <taxon>Eukaryota</taxon>
        <taxon>Fungi</taxon>
        <taxon>Dikarya</taxon>
        <taxon>Ascomycota</taxon>
        <taxon>Pezizomycotina</taxon>
        <taxon>Dothideomycetes</taxon>
        <taxon>Dothideomycetidae</taxon>
        <taxon>Mycosphaerellales</taxon>
        <taxon>Teratosphaeriaceae</taxon>
        <taxon>Baudoinia</taxon>
    </lineage>
</organism>
<dbReference type="GO" id="GO:0044732">
    <property type="term" value="C:mitotic spindle pole body"/>
    <property type="evidence" value="ECO:0007669"/>
    <property type="project" value="TreeGrafter"/>
</dbReference>
<dbReference type="RefSeq" id="XP_007675267.1">
    <property type="nucleotide sequence ID" value="XM_007677077.1"/>
</dbReference>
<dbReference type="Pfam" id="PF09779">
    <property type="entry name" value="Ima1_N"/>
    <property type="match status" value="1"/>
</dbReference>
<dbReference type="OMA" id="YPQVCES"/>
<evidence type="ECO:0000256" key="1">
    <source>
        <dbReference type="ARBA" id="ARBA00004473"/>
    </source>
</evidence>
<dbReference type="GO" id="GO:0034506">
    <property type="term" value="C:chromosome, centromeric core domain"/>
    <property type="evidence" value="ECO:0007669"/>
    <property type="project" value="TreeGrafter"/>
</dbReference>
<evidence type="ECO:0000256" key="5">
    <source>
        <dbReference type="ARBA" id="ARBA00023242"/>
    </source>
</evidence>
<comment type="subcellular location">
    <subcellularLocation>
        <location evidence="1">Nucleus inner membrane</location>
        <topology evidence="1">Multi-pass membrane protein</topology>
    </subcellularLocation>
</comment>
<sequence length="726" mass="81537">MSFFRRIHCHFCGTRSPHGTSSGVSEFQCTSCEAVNFLDSKGRIIDTPASIVAQAACADPPLLAQGTTRIASQSSDYQQETAFCERCLRNQRMYMEALANYLPDEDDPDYQRYDDALPQYQKELEKRYPQICKRCAPTAQRKINHSDRYASTQNISRRATETLRRQGRSPKGLRDDWAKRSMRIVLSVVGVLYYAALLAQLAWHLYAVSLDLRPAEKEERTAALELASDPKPRGCYNDALHFRFTEACFRTYGSSMPRALLTSLFLIWYNPSLKDWFHHTHRIEAIAGQAEYCRLQVVLLIVRAVAWYMLCSDTALSASGLTAHQTAALHGFLIVAIAVAQWLSNRAIKPIRFKIRQKMMPRPEERDVLGAFAGVEDEPSPPRASSIPPSQLFARDRITPFPISKLASKRPEQANRTAMPSPPPSDETDDEGDPMDLDPHHNTMQSEPQSRMPGTKDTRIYRPYTAEPNRTANTNTRSLYNHTNTQNLGWGGMRTELFGIQGTLHSQTELKRQREAEEAERKLRFQPPVEQSPFRGRLPQAPMSLERRLRNPPTQVSFKKTPVTKQQGFLAQMREGIEMGKTYSHPTAKREQGPNKGGTQYAQPTLRGLGGLDLSETDDDLSSPAKTRTRGQLELRKGVWTLPSDTAGQATGLEDLFGGSFHIADEPAAVSAAARKAKGEEGRRRLLLGVVAVALPVGLAAAAWQVEGLRRPACLWLVRRLEEWGY</sequence>
<evidence type="ECO:0000313" key="10">
    <source>
        <dbReference type="Proteomes" id="UP000011761"/>
    </source>
</evidence>
<dbReference type="PANTHER" id="PTHR28538">
    <property type="entry name" value="INTEGRAL INNER NUCLEAR MEMBRANE PROTEIN IMA1"/>
    <property type="match status" value="1"/>
</dbReference>
<proteinExistence type="predicted"/>
<keyword evidence="3 7" id="KW-1133">Transmembrane helix</keyword>
<dbReference type="OrthoDB" id="5966927at2759"/>
<evidence type="ECO:0000313" key="9">
    <source>
        <dbReference type="EMBL" id="EMC97465.1"/>
    </source>
</evidence>
<dbReference type="eggNOG" id="KOG4623">
    <property type="taxonomic scope" value="Eukaryota"/>
</dbReference>
<dbReference type="GO" id="GO:0005637">
    <property type="term" value="C:nuclear inner membrane"/>
    <property type="evidence" value="ECO:0007669"/>
    <property type="project" value="UniProtKB-SubCell"/>
</dbReference>
<dbReference type="KEGG" id="bcom:BAUCODRAFT_33181"/>
<name>M2NES6_BAUPA</name>
<dbReference type="InterPro" id="IPR042321">
    <property type="entry name" value="Ima1"/>
</dbReference>
<feature type="compositionally biased region" description="Polar residues" evidence="6">
    <location>
        <begin position="468"/>
        <end position="480"/>
    </location>
</feature>
<evidence type="ECO:0000256" key="2">
    <source>
        <dbReference type="ARBA" id="ARBA00022692"/>
    </source>
</evidence>
<evidence type="ECO:0000259" key="8">
    <source>
        <dbReference type="Pfam" id="PF09779"/>
    </source>
</evidence>
<evidence type="ECO:0000256" key="6">
    <source>
        <dbReference type="SAM" id="MobiDB-lite"/>
    </source>
</evidence>
<dbReference type="Proteomes" id="UP000011761">
    <property type="component" value="Unassembled WGS sequence"/>
</dbReference>
<reference evidence="9 10" key="1">
    <citation type="journal article" date="2012" name="PLoS Pathog.">
        <title>Diverse lifestyles and strategies of plant pathogenesis encoded in the genomes of eighteen Dothideomycetes fungi.</title>
        <authorList>
            <person name="Ohm R.A."/>
            <person name="Feau N."/>
            <person name="Henrissat B."/>
            <person name="Schoch C.L."/>
            <person name="Horwitz B.A."/>
            <person name="Barry K.W."/>
            <person name="Condon B.J."/>
            <person name="Copeland A.C."/>
            <person name="Dhillon B."/>
            <person name="Glaser F."/>
            <person name="Hesse C.N."/>
            <person name="Kosti I."/>
            <person name="LaButti K."/>
            <person name="Lindquist E.A."/>
            <person name="Lucas S."/>
            <person name="Salamov A.A."/>
            <person name="Bradshaw R.E."/>
            <person name="Ciuffetti L."/>
            <person name="Hamelin R.C."/>
            <person name="Kema G.H.J."/>
            <person name="Lawrence C."/>
            <person name="Scott J.A."/>
            <person name="Spatafora J.W."/>
            <person name="Turgeon B.G."/>
            <person name="de Wit P.J.G.M."/>
            <person name="Zhong S."/>
            <person name="Goodwin S.B."/>
            <person name="Grigoriev I.V."/>
        </authorList>
    </citation>
    <scope>NUCLEOTIDE SEQUENCE [LARGE SCALE GENOMIC DNA]</scope>
    <source>
        <strain evidence="9 10">UAMH 10762</strain>
    </source>
</reference>
<keyword evidence="4 7" id="KW-0472">Membrane</keyword>
<dbReference type="STRING" id="717646.M2NES6"/>
<feature type="transmembrane region" description="Helical" evidence="7">
    <location>
        <begin position="322"/>
        <end position="344"/>
    </location>
</feature>
<evidence type="ECO:0000256" key="4">
    <source>
        <dbReference type="ARBA" id="ARBA00023136"/>
    </source>
</evidence>
<feature type="transmembrane region" description="Helical" evidence="7">
    <location>
        <begin position="184"/>
        <end position="206"/>
    </location>
</feature>
<evidence type="ECO:0000256" key="3">
    <source>
        <dbReference type="ARBA" id="ARBA00022989"/>
    </source>
</evidence>
<dbReference type="HOGENOM" id="CLU_013127_1_1_1"/>
<feature type="transmembrane region" description="Helical" evidence="7">
    <location>
        <begin position="686"/>
        <end position="706"/>
    </location>
</feature>
<feature type="domain" description="Ima1 N-terminal" evidence="8">
    <location>
        <begin position="7"/>
        <end position="138"/>
    </location>
</feature>
<dbReference type="PANTHER" id="PTHR28538:SF1">
    <property type="entry name" value="INTEGRAL INNER NUCLEAR MEMBRANE PROTEIN IMA1"/>
    <property type="match status" value="1"/>
</dbReference>
<dbReference type="AlphaFoldDB" id="M2NES6"/>
<dbReference type="InterPro" id="IPR018617">
    <property type="entry name" value="Ima1_N"/>
</dbReference>
<evidence type="ECO:0000256" key="7">
    <source>
        <dbReference type="SAM" id="Phobius"/>
    </source>
</evidence>